<gene>
    <name evidence="2" type="ORF">SAMN05444417_2228</name>
</gene>
<keyword evidence="3" id="KW-1185">Reference proteome</keyword>
<evidence type="ECO:0000256" key="1">
    <source>
        <dbReference type="SAM" id="SignalP"/>
    </source>
</evidence>
<protein>
    <recommendedName>
        <fullName evidence="4">Secreted protein</fullName>
    </recommendedName>
</protein>
<feature type="signal peptide" evidence="1">
    <location>
        <begin position="1"/>
        <end position="21"/>
    </location>
</feature>
<keyword evidence="1" id="KW-0732">Signal</keyword>
<sequence length="79" mass="8100">MTRTALLLALLGGLAACDQTAMQTNTAPDAEMVVGDGINPACDDIEDEAGAIPADFAVQDGEADPIFCEDEDDDNNGLG</sequence>
<organism evidence="2 3">
    <name type="scientific">Wenxinia saemankumensis</name>
    <dbReference type="NCBI Taxonomy" id="1447782"/>
    <lineage>
        <taxon>Bacteria</taxon>
        <taxon>Pseudomonadati</taxon>
        <taxon>Pseudomonadota</taxon>
        <taxon>Alphaproteobacteria</taxon>
        <taxon>Rhodobacterales</taxon>
        <taxon>Roseobacteraceae</taxon>
        <taxon>Wenxinia</taxon>
    </lineage>
</organism>
<dbReference type="Proteomes" id="UP000184292">
    <property type="component" value="Unassembled WGS sequence"/>
</dbReference>
<dbReference type="PROSITE" id="PS51257">
    <property type="entry name" value="PROKAR_LIPOPROTEIN"/>
    <property type="match status" value="1"/>
</dbReference>
<name>A0A1M6EX69_9RHOB</name>
<evidence type="ECO:0008006" key="4">
    <source>
        <dbReference type="Google" id="ProtNLM"/>
    </source>
</evidence>
<evidence type="ECO:0000313" key="3">
    <source>
        <dbReference type="Proteomes" id="UP000184292"/>
    </source>
</evidence>
<accession>A0A1M6EX69</accession>
<evidence type="ECO:0000313" key="2">
    <source>
        <dbReference type="EMBL" id="SHI90087.1"/>
    </source>
</evidence>
<reference evidence="2 3" key="1">
    <citation type="submission" date="2016-11" db="EMBL/GenBank/DDBJ databases">
        <authorList>
            <person name="Jaros S."/>
            <person name="Januszkiewicz K."/>
            <person name="Wedrychowicz H."/>
        </authorList>
    </citation>
    <scope>NUCLEOTIDE SEQUENCE [LARGE SCALE GENOMIC DNA]</scope>
    <source>
        <strain evidence="2 3">DSM 100565</strain>
    </source>
</reference>
<dbReference type="AlphaFoldDB" id="A0A1M6EX69"/>
<proteinExistence type="predicted"/>
<feature type="chain" id="PRO_5013359541" description="Secreted protein" evidence="1">
    <location>
        <begin position="22"/>
        <end position="79"/>
    </location>
</feature>
<dbReference type="RefSeq" id="WP_073329950.1">
    <property type="nucleotide sequence ID" value="NZ_FQYO01000003.1"/>
</dbReference>
<dbReference type="EMBL" id="FQYO01000003">
    <property type="protein sequence ID" value="SHI90087.1"/>
    <property type="molecule type" value="Genomic_DNA"/>
</dbReference>